<keyword evidence="6" id="KW-1185">Reference proteome</keyword>
<dbReference type="RefSeq" id="XP_024727711.1">
    <property type="nucleotide sequence ID" value="XM_024876241.1"/>
</dbReference>
<keyword evidence="2 3" id="KW-0040">ANK repeat</keyword>
<keyword evidence="4" id="KW-0732">Signal</keyword>
<dbReference type="OrthoDB" id="341259at2759"/>
<dbReference type="InterPro" id="IPR002110">
    <property type="entry name" value="Ankyrin_rpt"/>
</dbReference>
<proteinExistence type="predicted"/>
<dbReference type="Gene3D" id="1.25.40.20">
    <property type="entry name" value="Ankyrin repeat-containing domain"/>
    <property type="match status" value="2"/>
</dbReference>
<evidence type="ECO:0000313" key="6">
    <source>
        <dbReference type="Proteomes" id="UP000235371"/>
    </source>
</evidence>
<evidence type="ECO:0000256" key="4">
    <source>
        <dbReference type="SAM" id="SignalP"/>
    </source>
</evidence>
<protein>
    <submittedName>
        <fullName evidence="5">Ankyrin</fullName>
    </submittedName>
</protein>
<dbReference type="STRING" id="1095630.A0A2J6SJ68"/>
<evidence type="ECO:0000256" key="3">
    <source>
        <dbReference type="PROSITE-ProRule" id="PRU00023"/>
    </source>
</evidence>
<dbReference type="PANTHER" id="PTHR24166">
    <property type="entry name" value="ROLLING PEBBLES, ISOFORM B"/>
    <property type="match status" value="1"/>
</dbReference>
<dbReference type="Proteomes" id="UP000235371">
    <property type="component" value="Unassembled WGS sequence"/>
</dbReference>
<sequence length="324" mass="35149">MFAAHLGWNEVVALLLESGAGGTVVDTRDKNYATALSLAVISGHFATVQRLLEANASCKIKDKTGATMVIIAARNGHLPLLRLFLNSYKLSLNDRDTDGRTALSYAAEFGHKDVVHYLLEQLSLAEVDTLDRQDQTALVWACKKGYCVIISLLKDHGADHKHKDRNGRTPFSHAAEKGQTTVLRHLLLLEEENKENSLKMLEWKDDAGRTALSWAAEEGRLETVRLLLRWGTDPLSSNKRKMTPRMFALDKGHTQVAKLLASDHTSSGLIPGNAIPITRQPSLPVNLPPLKNSAIESENDSSASISALNLSGQATGASGGGIST</sequence>
<dbReference type="InParanoid" id="A0A2J6SJ68"/>
<dbReference type="GeneID" id="36584320"/>
<reference evidence="5 6" key="1">
    <citation type="submission" date="2016-04" db="EMBL/GenBank/DDBJ databases">
        <title>A degradative enzymes factory behind the ericoid mycorrhizal symbiosis.</title>
        <authorList>
            <consortium name="DOE Joint Genome Institute"/>
            <person name="Martino E."/>
            <person name="Morin E."/>
            <person name="Grelet G."/>
            <person name="Kuo A."/>
            <person name="Kohler A."/>
            <person name="Daghino S."/>
            <person name="Barry K."/>
            <person name="Choi C."/>
            <person name="Cichocki N."/>
            <person name="Clum A."/>
            <person name="Copeland A."/>
            <person name="Hainaut M."/>
            <person name="Haridas S."/>
            <person name="Labutti K."/>
            <person name="Lindquist E."/>
            <person name="Lipzen A."/>
            <person name="Khouja H.-R."/>
            <person name="Murat C."/>
            <person name="Ohm R."/>
            <person name="Olson A."/>
            <person name="Spatafora J."/>
            <person name="Veneault-Fourrey C."/>
            <person name="Henrissat B."/>
            <person name="Grigoriev I."/>
            <person name="Martin F."/>
            <person name="Perotto S."/>
        </authorList>
    </citation>
    <scope>NUCLEOTIDE SEQUENCE [LARGE SCALE GENOMIC DNA]</scope>
    <source>
        <strain evidence="5 6">E</strain>
    </source>
</reference>
<dbReference type="EMBL" id="KZ613913">
    <property type="protein sequence ID" value="PMD50807.1"/>
    <property type="molecule type" value="Genomic_DNA"/>
</dbReference>
<evidence type="ECO:0000256" key="1">
    <source>
        <dbReference type="ARBA" id="ARBA00022737"/>
    </source>
</evidence>
<feature type="repeat" description="ANK" evidence="3">
    <location>
        <begin position="207"/>
        <end position="239"/>
    </location>
</feature>
<evidence type="ECO:0000256" key="2">
    <source>
        <dbReference type="ARBA" id="ARBA00023043"/>
    </source>
</evidence>
<feature type="chain" id="PRO_5014334718" evidence="4">
    <location>
        <begin position="23"/>
        <end position="324"/>
    </location>
</feature>
<dbReference type="SUPFAM" id="SSF48403">
    <property type="entry name" value="Ankyrin repeat"/>
    <property type="match status" value="1"/>
</dbReference>
<accession>A0A2J6SJ68</accession>
<evidence type="ECO:0000313" key="5">
    <source>
        <dbReference type="EMBL" id="PMD50807.1"/>
    </source>
</evidence>
<organism evidence="5 6">
    <name type="scientific">Hyaloscypha bicolor E</name>
    <dbReference type="NCBI Taxonomy" id="1095630"/>
    <lineage>
        <taxon>Eukaryota</taxon>
        <taxon>Fungi</taxon>
        <taxon>Dikarya</taxon>
        <taxon>Ascomycota</taxon>
        <taxon>Pezizomycotina</taxon>
        <taxon>Leotiomycetes</taxon>
        <taxon>Helotiales</taxon>
        <taxon>Hyaloscyphaceae</taxon>
        <taxon>Hyaloscypha</taxon>
        <taxon>Hyaloscypha bicolor</taxon>
    </lineage>
</organism>
<feature type="repeat" description="ANK" evidence="3">
    <location>
        <begin position="98"/>
        <end position="120"/>
    </location>
</feature>
<dbReference type="PROSITE" id="PS50297">
    <property type="entry name" value="ANK_REP_REGION"/>
    <property type="match status" value="2"/>
</dbReference>
<dbReference type="PROSITE" id="PS50088">
    <property type="entry name" value="ANK_REPEAT"/>
    <property type="match status" value="3"/>
</dbReference>
<feature type="signal peptide" evidence="4">
    <location>
        <begin position="1"/>
        <end position="22"/>
    </location>
</feature>
<gene>
    <name evidence="5" type="ORF">K444DRAFT_546627</name>
</gene>
<dbReference type="PANTHER" id="PTHR24166:SF48">
    <property type="entry name" value="PROTEIN VAPYRIN"/>
    <property type="match status" value="1"/>
</dbReference>
<name>A0A2J6SJ68_9HELO</name>
<dbReference type="AlphaFoldDB" id="A0A2J6SJ68"/>
<dbReference type="InterPro" id="IPR050889">
    <property type="entry name" value="Dendritic_Spine_Reg/Scaffold"/>
</dbReference>
<keyword evidence="1" id="KW-0677">Repeat</keyword>
<feature type="repeat" description="ANK" evidence="3">
    <location>
        <begin position="31"/>
        <end position="63"/>
    </location>
</feature>
<dbReference type="InterPro" id="IPR036770">
    <property type="entry name" value="Ankyrin_rpt-contain_sf"/>
</dbReference>
<dbReference type="SMART" id="SM00248">
    <property type="entry name" value="ANK"/>
    <property type="match status" value="7"/>
</dbReference>
<dbReference type="Pfam" id="PF12796">
    <property type="entry name" value="Ank_2"/>
    <property type="match status" value="3"/>
</dbReference>